<keyword evidence="1" id="KW-0472">Membrane</keyword>
<evidence type="ECO:0008006" key="4">
    <source>
        <dbReference type="Google" id="ProtNLM"/>
    </source>
</evidence>
<evidence type="ECO:0000313" key="2">
    <source>
        <dbReference type="EMBL" id="OCB88781.1"/>
    </source>
</evidence>
<gene>
    <name evidence="2" type="ORF">A7U60_g4070</name>
</gene>
<accession>A0A9Q5HZA6</accession>
<dbReference type="OrthoDB" id="5307922at2759"/>
<reference evidence="2" key="1">
    <citation type="submission" date="2016-06" db="EMBL/GenBank/DDBJ databases">
        <title>Draft Genome sequence of the fungus Inonotus baumii.</title>
        <authorList>
            <person name="Zhu H."/>
            <person name="Lin W."/>
        </authorList>
    </citation>
    <scope>NUCLEOTIDE SEQUENCE</scope>
    <source>
        <strain evidence="2">821</strain>
    </source>
</reference>
<evidence type="ECO:0000313" key="3">
    <source>
        <dbReference type="Proteomes" id="UP000757232"/>
    </source>
</evidence>
<keyword evidence="3" id="KW-1185">Reference proteome</keyword>
<keyword evidence="1" id="KW-0812">Transmembrane</keyword>
<dbReference type="Proteomes" id="UP000757232">
    <property type="component" value="Unassembled WGS sequence"/>
</dbReference>
<organism evidence="2 3">
    <name type="scientific">Sanghuangporus baumii</name>
    <name type="common">Phellinus baumii</name>
    <dbReference type="NCBI Taxonomy" id="108892"/>
    <lineage>
        <taxon>Eukaryota</taxon>
        <taxon>Fungi</taxon>
        <taxon>Dikarya</taxon>
        <taxon>Basidiomycota</taxon>
        <taxon>Agaricomycotina</taxon>
        <taxon>Agaricomycetes</taxon>
        <taxon>Hymenochaetales</taxon>
        <taxon>Hymenochaetaceae</taxon>
        <taxon>Sanghuangporus</taxon>
    </lineage>
</organism>
<dbReference type="Gene3D" id="2.120.10.30">
    <property type="entry name" value="TolB, C-terminal domain"/>
    <property type="match status" value="1"/>
</dbReference>
<dbReference type="PANTHER" id="PTHR11799">
    <property type="entry name" value="PARAOXONASE"/>
    <property type="match status" value="1"/>
</dbReference>
<comment type="caution">
    <text evidence="2">The sequence shown here is derived from an EMBL/GenBank/DDBJ whole genome shotgun (WGS) entry which is preliminary data.</text>
</comment>
<dbReference type="InterPro" id="IPR011042">
    <property type="entry name" value="6-blade_b-propeller_TolB-like"/>
</dbReference>
<sequence length="433" mass="47822">MGSTRKYVFLAAIIALVAWRASIIYFAFIRPPLPVQYFATEYGLKESLDHCHTLSSEDNRLSHCEDATFWDLLDDEGNLADRKLIAGCDPNRENWNTVMGPLKDPNPRGTLWVIDFDEKKETIHELKLKGYPYNKDFHPLGVQIWPSKSSSTSNMFVVNHGRFNATIEQFVVDPKNTDSARYVRTITSRYFISPNALALTSPTSFFISNDHLFTRRLPSVLGALLPMIETMGGLPLAFISHVSILNDAAPGAAVIRHTIPKLGVPFPNGIALSPDNRTLAVASSSYARVYFFNRTQNEDGTEKLTYTDQASVPFAPDNLHYDDDGVLLVAGHAYYPALLAVAANKTGESAPSWIVSLARRGEGESEPQDTDFDTKAPYSAARRVNAASSHKIETVYQCDGAVFAGSTTGLRDSRTGTLFVTGLYQEGLLVCRP</sequence>
<dbReference type="EMBL" id="LNZH02000171">
    <property type="protein sequence ID" value="OCB88781.1"/>
    <property type="molecule type" value="Genomic_DNA"/>
</dbReference>
<feature type="transmembrane region" description="Helical" evidence="1">
    <location>
        <begin position="7"/>
        <end position="28"/>
    </location>
</feature>
<dbReference type="InterPro" id="IPR051288">
    <property type="entry name" value="Serum_paraoxonase/arylesterase"/>
</dbReference>
<dbReference type="AlphaFoldDB" id="A0A9Q5HZA6"/>
<protein>
    <recommendedName>
        <fullName evidence="4">Calcium-dependent phosphotriesterase</fullName>
    </recommendedName>
</protein>
<dbReference type="PANTHER" id="PTHR11799:SF30">
    <property type="entry name" value="SERUM PARAOXONASE_ARYLESTERASE 2"/>
    <property type="match status" value="1"/>
</dbReference>
<dbReference type="SUPFAM" id="SSF63829">
    <property type="entry name" value="Calcium-dependent phosphotriesterase"/>
    <property type="match status" value="1"/>
</dbReference>
<evidence type="ECO:0000256" key="1">
    <source>
        <dbReference type="SAM" id="Phobius"/>
    </source>
</evidence>
<proteinExistence type="predicted"/>
<name>A0A9Q5HZA6_SANBA</name>
<keyword evidence="1" id="KW-1133">Transmembrane helix</keyword>